<dbReference type="Pfam" id="PF25989">
    <property type="entry name" value="YknX_C"/>
    <property type="match status" value="1"/>
</dbReference>
<name>A0A9D2KNH3_9FIRM</name>
<dbReference type="Pfam" id="PF25917">
    <property type="entry name" value="BSH_RND"/>
    <property type="match status" value="1"/>
</dbReference>
<evidence type="ECO:0000259" key="4">
    <source>
        <dbReference type="Pfam" id="PF25917"/>
    </source>
</evidence>
<dbReference type="PANTHER" id="PTHR30469:SF38">
    <property type="entry name" value="HLYD FAMILY SECRETION PROTEIN"/>
    <property type="match status" value="1"/>
</dbReference>
<dbReference type="PANTHER" id="PTHR30469">
    <property type="entry name" value="MULTIDRUG RESISTANCE PROTEIN MDTA"/>
    <property type="match status" value="1"/>
</dbReference>
<organism evidence="6 7">
    <name type="scientific">Candidatus Lachnoclostridium stercoravium</name>
    <dbReference type="NCBI Taxonomy" id="2838633"/>
    <lineage>
        <taxon>Bacteria</taxon>
        <taxon>Bacillati</taxon>
        <taxon>Bacillota</taxon>
        <taxon>Clostridia</taxon>
        <taxon>Lachnospirales</taxon>
        <taxon>Lachnospiraceae</taxon>
    </lineage>
</organism>
<evidence type="ECO:0000256" key="2">
    <source>
        <dbReference type="SAM" id="MobiDB-lite"/>
    </source>
</evidence>
<feature type="transmembrane region" description="Helical" evidence="3">
    <location>
        <begin position="7"/>
        <end position="26"/>
    </location>
</feature>
<reference evidence="6" key="1">
    <citation type="journal article" date="2021" name="PeerJ">
        <title>Extensive microbial diversity within the chicken gut microbiome revealed by metagenomics and culture.</title>
        <authorList>
            <person name="Gilroy R."/>
            <person name="Ravi A."/>
            <person name="Getino M."/>
            <person name="Pursley I."/>
            <person name="Horton D.L."/>
            <person name="Alikhan N.F."/>
            <person name="Baker D."/>
            <person name="Gharbi K."/>
            <person name="Hall N."/>
            <person name="Watson M."/>
            <person name="Adriaenssens E.M."/>
            <person name="Foster-Nyarko E."/>
            <person name="Jarju S."/>
            <person name="Secka A."/>
            <person name="Antonio M."/>
            <person name="Oren A."/>
            <person name="Chaudhuri R.R."/>
            <person name="La Ragione R."/>
            <person name="Hildebrand F."/>
            <person name="Pallen M.J."/>
        </authorList>
    </citation>
    <scope>NUCLEOTIDE SEQUENCE</scope>
    <source>
        <strain evidence="6">CHK178-16964</strain>
    </source>
</reference>
<dbReference type="GO" id="GO:0015562">
    <property type="term" value="F:efflux transmembrane transporter activity"/>
    <property type="evidence" value="ECO:0007669"/>
    <property type="project" value="TreeGrafter"/>
</dbReference>
<keyword evidence="3" id="KW-0812">Transmembrane</keyword>
<evidence type="ECO:0000313" key="6">
    <source>
        <dbReference type="EMBL" id="HJA70300.1"/>
    </source>
</evidence>
<evidence type="ECO:0000313" key="7">
    <source>
        <dbReference type="Proteomes" id="UP000823900"/>
    </source>
</evidence>
<dbReference type="AlphaFoldDB" id="A0A9D2KNH3"/>
<protein>
    <submittedName>
        <fullName evidence="6">Efflux RND transporter periplasmic adaptor subunit</fullName>
    </submittedName>
</protein>
<keyword evidence="3" id="KW-0472">Membrane</keyword>
<comment type="caution">
    <text evidence="6">The sequence shown here is derived from an EMBL/GenBank/DDBJ whole genome shotgun (WGS) entry which is preliminary data.</text>
</comment>
<dbReference type="GO" id="GO:1990281">
    <property type="term" value="C:efflux pump complex"/>
    <property type="evidence" value="ECO:0007669"/>
    <property type="project" value="TreeGrafter"/>
</dbReference>
<keyword evidence="3" id="KW-1133">Transmembrane helix</keyword>
<evidence type="ECO:0000259" key="5">
    <source>
        <dbReference type="Pfam" id="PF25989"/>
    </source>
</evidence>
<evidence type="ECO:0000256" key="1">
    <source>
        <dbReference type="ARBA" id="ARBA00009477"/>
    </source>
</evidence>
<feature type="compositionally biased region" description="Acidic residues" evidence="2">
    <location>
        <begin position="349"/>
        <end position="361"/>
    </location>
</feature>
<comment type="similarity">
    <text evidence="1">Belongs to the membrane fusion protein (MFP) (TC 8.A.1) family.</text>
</comment>
<feature type="domain" description="Multidrug resistance protein MdtA-like barrel-sandwich hybrid" evidence="4">
    <location>
        <begin position="64"/>
        <end position="192"/>
    </location>
</feature>
<dbReference type="InterPro" id="IPR058637">
    <property type="entry name" value="YknX-like_C"/>
</dbReference>
<feature type="region of interest" description="Disordered" evidence="2">
    <location>
        <begin position="349"/>
        <end position="376"/>
    </location>
</feature>
<feature type="domain" description="YknX-like C-terminal permuted SH3-like" evidence="5">
    <location>
        <begin position="280"/>
        <end position="346"/>
    </location>
</feature>
<dbReference type="SUPFAM" id="SSF111369">
    <property type="entry name" value="HlyD-like secretion proteins"/>
    <property type="match status" value="1"/>
</dbReference>
<dbReference type="InterPro" id="IPR058625">
    <property type="entry name" value="MdtA-like_BSH"/>
</dbReference>
<sequence>MKKGVKIAIGAAVVVVAAAGIFSILGRKPEVVDDDVRPAVVAEKPQTGTISLYTDVIGTIEPSETVSVTPKIDGEILEVMFEAGQYVEAGQPLCRIDSDALTALRISMESAQVAMNDADSTLQRTQALFAGGTVSQQAFEQAQNAATSARLQYEAAKNQYDLQVEYTTVTAPISGIAESRNVDPHDNISTSDVIAVISAKDQIMVKFSVPERVMKNLQTGMAVTVDKYGTEYQGNITEVASVADTSNGLYDIKAAIQNGEALTTGSKAKVSVLKDIAENVMTIPVDSVSYDDGNPFIYIYDNGVAKRVGIESGIYDMERMEVEGGLNADDLVITSWSNELSDGVEVVLADEETESQVDESSAEGGEGAAESAEAEE</sequence>
<reference evidence="6" key="2">
    <citation type="submission" date="2021-04" db="EMBL/GenBank/DDBJ databases">
        <authorList>
            <person name="Gilroy R."/>
        </authorList>
    </citation>
    <scope>NUCLEOTIDE SEQUENCE</scope>
    <source>
        <strain evidence="6">CHK178-16964</strain>
    </source>
</reference>
<gene>
    <name evidence="6" type="ORF">IAA07_01810</name>
</gene>
<dbReference type="Gene3D" id="2.40.420.20">
    <property type="match status" value="1"/>
</dbReference>
<dbReference type="Gene3D" id="2.40.30.170">
    <property type="match status" value="1"/>
</dbReference>
<dbReference type="EMBL" id="DWZA01000018">
    <property type="protein sequence ID" value="HJA70300.1"/>
    <property type="molecule type" value="Genomic_DNA"/>
</dbReference>
<dbReference type="Proteomes" id="UP000823900">
    <property type="component" value="Unassembled WGS sequence"/>
</dbReference>
<accession>A0A9D2KNH3</accession>
<proteinExistence type="inferred from homology"/>
<dbReference type="Gene3D" id="2.40.50.100">
    <property type="match status" value="1"/>
</dbReference>
<evidence type="ECO:0000256" key="3">
    <source>
        <dbReference type="SAM" id="Phobius"/>
    </source>
</evidence>
<dbReference type="InterPro" id="IPR006143">
    <property type="entry name" value="RND_pump_MFP"/>
</dbReference>
<dbReference type="Gene3D" id="1.10.287.470">
    <property type="entry name" value="Helix hairpin bin"/>
    <property type="match status" value="1"/>
</dbReference>
<dbReference type="NCBIfam" id="TIGR01730">
    <property type="entry name" value="RND_mfp"/>
    <property type="match status" value="1"/>
</dbReference>